<accession>A0A6A6ZLK2</accession>
<evidence type="ECO:0000313" key="2">
    <source>
        <dbReference type="EMBL" id="KAF2821826.1"/>
    </source>
</evidence>
<gene>
    <name evidence="2" type="ORF">CC86DRAFT_101136</name>
</gene>
<evidence type="ECO:0000256" key="1">
    <source>
        <dbReference type="SAM" id="MobiDB-lite"/>
    </source>
</evidence>
<feature type="region of interest" description="Disordered" evidence="1">
    <location>
        <begin position="1"/>
        <end position="72"/>
    </location>
</feature>
<dbReference type="EMBL" id="MU006236">
    <property type="protein sequence ID" value="KAF2821826.1"/>
    <property type="molecule type" value="Genomic_DNA"/>
</dbReference>
<feature type="compositionally biased region" description="Polar residues" evidence="1">
    <location>
        <begin position="15"/>
        <end position="33"/>
    </location>
</feature>
<feature type="compositionally biased region" description="Basic and acidic residues" evidence="1">
    <location>
        <begin position="1"/>
        <end position="10"/>
    </location>
</feature>
<protein>
    <submittedName>
        <fullName evidence="2">Uncharacterized protein</fullName>
    </submittedName>
</protein>
<reference evidence="2" key="1">
    <citation type="journal article" date="2020" name="Stud. Mycol.">
        <title>101 Dothideomycetes genomes: a test case for predicting lifestyles and emergence of pathogens.</title>
        <authorList>
            <person name="Haridas S."/>
            <person name="Albert R."/>
            <person name="Binder M."/>
            <person name="Bloem J."/>
            <person name="Labutti K."/>
            <person name="Salamov A."/>
            <person name="Andreopoulos B."/>
            <person name="Baker S."/>
            <person name="Barry K."/>
            <person name="Bills G."/>
            <person name="Bluhm B."/>
            <person name="Cannon C."/>
            <person name="Castanera R."/>
            <person name="Culley D."/>
            <person name="Daum C."/>
            <person name="Ezra D."/>
            <person name="Gonzalez J."/>
            <person name="Henrissat B."/>
            <person name="Kuo A."/>
            <person name="Liang C."/>
            <person name="Lipzen A."/>
            <person name="Lutzoni F."/>
            <person name="Magnuson J."/>
            <person name="Mondo S."/>
            <person name="Nolan M."/>
            <person name="Ohm R."/>
            <person name="Pangilinan J."/>
            <person name="Park H.-J."/>
            <person name="Ramirez L."/>
            <person name="Alfaro M."/>
            <person name="Sun H."/>
            <person name="Tritt A."/>
            <person name="Yoshinaga Y."/>
            <person name="Zwiers L.-H."/>
            <person name="Turgeon B."/>
            <person name="Goodwin S."/>
            <person name="Spatafora J."/>
            <person name="Crous P."/>
            <person name="Grigoriev I."/>
        </authorList>
    </citation>
    <scope>NUCLEOTIDE SEQUENCE</scope>
    <source>
        <strain evidence="2">CBS 113818</strain>
    </source>
</reference>
<dbReference type="Proteomes" id="UP000799424">
    <property type="component" value="Unassembled WGS sequence"/>
</dbReference>
<name>A0A6A6ZLK2_9PLEO</name>
<evidence type="ECO:0000313" key="3">
    <source>
        <dbReference type="Proteomes" id="UP000799424"/>
    </source>
</evidence>
<organism evidence="2 3">
    <name type="scientific">Ophiobolus disseminans</name>
    <dbReference type="NCBI Taxonomy" id="1469910"/>
    <lineage>
        <taxon>Eukaryota</taxon>
        <taxon>Fungi</taxon>
        <taxon>Dikarya</taxon>
        <taxon>Ascomycota</taxon>
        <taxon>Pezizomycotina</taxon>
        <taxon>Dothideomycetes</taxon>
        <taxon>Pleosporomycetidae</taxon>
        <taxon>Pleosporales</taxon>
        <taxon>Pleosporineae</taxon>
        <taxon>Phaeosphaeriaceae</taxon>
        <taxon>Ophiobolus</taxon>
    </lineage>
</organism>
<feature type="compositionally biased region" description="Basic and acidic residues" evidence="1">
    <location>
        <begin position="54"/>
        <end position="72"/>
    </location>
</feature>
<dbReference type="AlphaFoldDB" id="A0A6A6ZLK2"/>
<sequence>MDTPELSRGEDDVETGNTPAWTPANGITPNAESVASPRDAAATGEQMSSPAKRRREEKERTRVSRACDRCKK</sequence>
<proteinExistence type="predicted"/>
<keyword evidence="3" id="KW-1185">Reference proteome</keyword>